<dbReference type="SUPFAM" id="SSF53474">
    <property type="entry name" value="alpha/beta-Hydrolases"/>
    <property type="match status" value="1"/>
</dbReference>
<dbReference type="Proteomes" id="UP000008907">
    <property type="component" value="Chromosome"/>
</dbReference>
<dbReference type="InterPro" id="IPR029058">
    <property type="entry name" value="AB_hydrolase_fold"/>
</dbReference>
<dbReference type="PANTHER" id="PTHR43358">
    <property type="entry name" value="ALPHA/BETA-HYDROLASE"/>
    <property type="match status" value="1"/>
</dbReference>
<evidence type="ECO:0000259" key="1">
    <source>
        <dbReference type="Pfam" id="PF03959"/>
    </source>
</evidence>
<evidence type="ECO:0000313" key="2">
    <source>
        <dbReference type="EMBL" id="AEM68976.1"/>
    </source>
</evidence>
<gene>
    <name evidence="2" type="ordered locus">MPUT_0636</name>
</gene>
<dbReference type="KEGG" id="mpf:MPUT_0636"/>
<dbReference type="EMBL" id="CP003021">
    <property type="protein sequence ID" value="AEM68976.1"/>
    <property type="molecule type" value="Genomic_DNA"/>
</dbReference>
<dbReference type="RefSeq" id="WP_014035331.1">
    <property type="nucleotide sequence ID" value="NC_015946.1"/>
</dbReference>
<protein>
    <submittedName>
        <fullName evidence="2">Alpha/beta hydrolase family protein</fullName>
    </submittedName>
</protein>
<dbReference type="AlphaFoldDB" id="A0A7U3ZSY3"/>
<dbReference type="InterPro" id="IPR005645">
    <property type="entry name" value="FSH-like_dom"/>
</dbReference>
<name>A0A7U3ZSY3_MYCPK</name>
<dbReference type="Gene3D" id="3.40.50.1820">
    <property type="entry name" value="alpha/beta hydrolase"/>
    <property type="match status" value="1"/>
</dbReference>
<keyword evidence="2" id="KW-0378">Hydrolase</keyword>
<proteinExistence type="predicted"/>
<feature type="domain" description="Serine hydrolase" evidence="1">
    <location>
        <begin position="159"/>
        <end position="295"/>
    </location>
</feature>
<dbReference type="Pfam" id="PF03959">
    <property type="entry name" value="FSH1"/>
    <property type="match status" value="1"/>
</dbReference>
<dbReference type="InterPro" id="IPR052920">
    <property type="entry name" value="DNA-binding_regulatory"/>
</dbReference>
<dbReference type="GO" id="GO:0016787">
    <property type="term" value="F:hydrolase activity"/>
    <property type="evidence" value="ECO:0007669"/>
    <property type="project" value="UniProtKB-KW"/>
</dbReference>
<dbReference type="PANTHER" id="PTHR43358:SF4">
    <property type="entry name" value="ALPHA_BETA HYDROLASE FOLD-1 DOMAIN-CONTAINING PROTEIN"/>
    <property type="match status" value="1"/>
</dbReference>
<evidence type="ECO:0000313" key="3">
    <source>
        <dbReference type="Proteomes" id="UP000008907"/>
    </source>
</evidence>
<sequence>MRYKEKKNLLKKTGNRSFRLLNKSFIDFYVLLENSIFFKRTQNRKDIYINPEISNMNKIMKFYFKKPQLTFEINDNLAPIKFETKDKVKISGLKYITNSKSKKWIIASHWFTGNKYWSLYWAKPFIELGYNILVYDFRNHADSEDTEIITMGLLESQDLKAAIKYLTDSEKPQVIGLIGMSMGAFVINYLTVTEQEFLKATKVKFAICEATYGSIETLLSKLLNSKFKFFNKKLTKKKISEILKSQEKITLYDWREMNIFDKYEKENVKPAQVPILFIHGSNDKLVNSSDTTRLFINRSKTIKNDELLIYSFCNHCSSLKEHYFQTIYRWLKFENKIIKDDQATNSAFEKLKITNTIINSNFNESLEISTFYFSEN</sequence>
<organism evidence="2 3">
    <name type="scientific">Mycoplasma putrefaciens (strain ATCC 15718 / NCTC 10155 / C30 KS-1 / KS-1)</name>
    <dbReference type="NCBI Taxonomy" id="743965"/>
    <lineage>
        <taxon>Bacteria</taxon>
        <taxon>Bacillati</taxon>
        <taxon>Mycoplasmatota</taxon>
        <taxon>Mollicutes</taxon>
        <taxon>Mycoplasmataceae</taxon>
        <taxon>Mycoplasma</taxon>
    </lineage>
</organism>
<reference evidence="2 3" key="1">
    <citation type="journal article" date="2011" name="J. Bacteriol.">
        <title>Genome Sequence of Mycoplasma putrefaciens Type Strain KS1.</title>
        <authorList>
            <person name="Calcutt M.J."/>
            <person name="Foecking M.F."/>
        </authorList>
    </citation>
    <scope>NUCLEOTIDE SEQUENCE [LARGE SCALE GENOMIC DNA]</scope>
    <source>
        <strain evidence="3">ATCC 15718 / NCTC 10155 / C30 KS-1 / KS-1</strain>
    </source>
</reference>
<accession>A0A7U3ZSY3</accession>